<sequence length="80" mass="9113">MRRAGELYDAFAAGSEDESDENYADDDEGGDEREKRLYEDEDEEGGKHVIGDYDDDSDEGENQNETGKILGEKEQKFTRK</sequence>
<dbReference type="EMBL" id="UIGY01000152">
    <property type="protein sequence ID" value="SUZ11850.1"/>
    <property type="molecule type" value="Genomic_DNA"/>
</dbReference>
<proteinExistence type="predicted"/>
<name>A0A381LE25_BLUGR</name>
<feature type="non-terminal residue" evidence="2">
    <location>
        <position position="80"/>
    </location>
</feature>
<dbReference type="AlphaFoldDB" id="A0A381LE25"/>
<protein>
    <submittedName>
        <fullName evidence="2">BgtA-20199</fullName>
    </submittedName>
</protein>
<feature type="region of interest" description="Disordered" evidence="1">
    <location>
        <begin position="1"/>
        <end position="80"/>
    </location>
</feature>
<feature type="compositionally biased region" description="Basic and acidic residues" evidence="1">
    <location>
        <begin position="70"/>
        <end position="80"/>
    </location>
</feature>
<organism evidence="2">
    <name type="scientific">Blumeria graminis f. sp. tritici 96224</name>
    <dbReference type="NCBI Taxonomy" id="1268274"/>
    <lineage>
        <taxon>Eukaryota</taxon>
        <taxon>Fungi</taxon>
        <taxon>Dikarya</taxon>
        <taxon>Ascomycota</taxon>
        <taxon>Pezizomycotina</taxon>
        <taxon>Leotiomycetes</taxon>
        <taxon>Erysiphales</taxon>
        <taxon>Erysiphaceae</taxon>
        <taxon>Blumeria</taxon>
    </lineage>
</organism>
<feature type="compositionally biased region" description="Acidic residues" evidence="1">
    <location>
        <begin position="52"/>
        <end position="62"/>
    </location>
</feature>
<evidence type="ECO:0000256" key="1">
    <source>
        <dbReference type="SAM" id="MobiDB-lite"/>
    </source>
</evidence>
<feature type="compositionally biased region" description="Acidic residues" evidence="1">
    <location>
        <begin position="15"/>
        <end position="31"/>
    </location>
</feature>
<gene>
    <name evidence="2" type="ORF">BGT96224V2_LOCUS5042</name>
</gene>
<evidence type="ECO:0000313" key="2">
    <source>
        <dbReference type="EMBL" id="SUZ11850.1"/>
    </source>
</evidence>
<reference evidence="2" key="1">
    <citation type="submission" date="2018-07" db="EMBL/GenBank/DDBJ databases">
        <authorList>
            <person name="Quirk P.G."/>
            <person name="Krulwich T.A."/>
        </authorList>
    </citation>
    <scope>NUCLEOTIDE SEQUENCE</scope>
    <source>
        <strain evidence="2">96224</strain>
    </source>
</reference>
<accession>A0A381LE25</accession>